<gene>
    <name evidence="1" type="ORF">POPTR_019G047540v4</name>
</gene>
<organism evidence="1 2">
    <name type="scientific">Populus trichocarpa</name>
    <name type="common">Western balsam poplar</name>
    <name type="synonym">Populus balsamifera subsp. trichocarpa</name>
    <dbReference type="NCBI Taxonomy" id="3694"/>
    <lineage>
        <taxon>Eukaryota</taxon>
        <taxon>Viridiplantae</taxon>
        <taxon>Streptophyta</taxon>
        <taxon>Embryophyta</taxon>
        <taxon>Tracheophyta</taxon>
        <taxon>Spermatophyta</taxon>
        <taxon>Magnoliopsida</taxon>
        <taxon>eudicotyledons</taxon>
        <taxon>Gunneridae</taxon>
        <taxon>Pentapetalae</taxon>
        <taxon>rosids</taxon>
        <taxon>fabids</taxon>
        <taxon>Malpighiales</taxon>
        <taxon>Salicaceae</taxon>
        <taxon>Saliceae</taxon>
        <taxon>Populus</taxon>
    </lineage>
</organism>
<dbReference type="Proteomes" id="UP000006729">
    <property type="component" value="Chromosome 19"/>
</dbReference>
<keyword evidence="2" id="KW-1185">Reference proteome</keyword>
<comment type="caution">
    <text evidence="1">The sequence shown here is derived from an EMBL/GenBank/DDBJ whole genome shotgun (WGS) entry which is preliminary data.</text>
</comment>
<evidence type="ECO:0000313" key="2">
    <source>
        <dbReference type="Proteomes" id="UP000006729"/>
    </source>
</evidence>
<dbReference type="EMBL" id="CM009308">
    <property type="protein sequence ID" value="KAI9377303.1"/>
    <property type="molecule type" value="Genomic_DNA"/>
</dbReference>
<evidence type="ECO:0000313" key="1">
    <source>
        <dbReference type="EMBL" id="KAI9377303.1"/>
    </source>
</evidence>
<protein>
    <submittedName>
        <fullName evidence="1">Uncharacterized protein</fullName>
    </submittedName>
</protein>
<name>A0ACC0RJP3_POPTR</name>
<proteinExistence type="predicted"/>
<reference evidence="1 2" key="1">
    <citation type="journal article" date="2006" name="Science">
        <title>The genome of black cottonwood, Populus trichocarpa (Torr. &amp; Gray).</title>
        <authorList>
            <person name="Tuskan G.A."/>
            <person name="Difazio S."/>
            <person name="Jansson S."/>
            <person name="Bohlmann J."/>
            <person name="Grigoriev I."/>
            <person name="Hellsten U."/>
            <person name="Putnam N."/>
            <person name="Ralph S."/>
            <person name="Rombauts S."/>
            <person name="Salamov A."/>
            <person name="Schein J."/>
            <person name="Sterck L."/>
            <person name="Aerts A."/>
            <person name="Bhalerao R.R."/>
            <person name="Bhalerao R.P."/>
            <person name="Blaudez D."/>
            <person name="Boerjan W."/>
            <person name="Brun A."/>
            <person name="Brunner A."/>
            <person name="Busov V."/>
            <person name="Campbell M."/>
            <person name="Carlson J."/>
            <person name="Chalot M."/>
            <person name="Chapman J."/>
            <person name="Chen G.L."/>
            <person name="Cooper D."/>
            <person name="Coutinho P.M."/>
            <person name="Couturier J."/>
            <person name="Covert S."/>
            <person name="Cronk Q."/>
            <person name="Cunningham R."/>
            <person name="Davis J."/>
            <person name="Degroeve S."/>
            <person name="Dejardin A."/>
            <person name="Depamphilis C."/>
            <person name="Detter J."/>
            <person name="Dirks B."/>
            <person name="Dubchak I."/>
            <person name="Duplessis S."/>
            <person name="Ehlting J."/>
            <person name="Ellis B."/>
            <person name="Gendler K."/>
            <person name="Goodstein D."/>
            <person name="Gribskov M."/>
            <person name="Grimwood J."/>
            <person name="Groover A."/>
            <person name="Gunter L."/>
            <person name="Hamberger B."/>
            <person name="Heinze B."/>
            <person name="Helariutta Y."/>
            <person name="Henrissat B."/>
            <person name="Holligan D."/>
            <person name="Holt R."/>
            <person name="Huang W."/>
            <person name="Islam-Faridi N."/>
            <person name="Jones S."/>
            <person name="Jones-Rhoades M."/>
            <person name="Jorgensen R."/>
            <person name="Joshi C."/>
            <person name="Kangasjarvi J."/>
            <person name="Karlsson J."/>
            <person name="Kelleher C."/>
            <person name="Kirkpatrick R."/>
            <person name="Kirst M."/>
            <person name="Kohler A."/>
            <person name="Kalluri U."/>
            <person name="Larimer F."/>
            <person name="Leebens-Mack J."/>
            <person name="Leple J.C."/>
            <person name="Locascio P."/>
            <person name="Lou Y."/>
            <person name="Lucas S."/>
            <person name="Martin F."/>
            <person name="Montanini B."/>
            <person name="Napoli C."/>
            <person name="Nelson D.R."/>
            <person name="Nelson C."/>
            <person name="Nieminen K."/>
            <person name="Nilsson O."/>
            <person name="Pereda V."/>
            <person name="Peter G."/>
            <person name="Philippe R."/>
            <person name="Pilate G."/>
            <person name="Poliakov A."/>
            <person name="Razumovskaya J."/>
            <person name="Richardson P."/>
            <person name="Rinaldi C."/>
            <person name="Ritland K."/>
            <person name="Rouze P."/>
            <person name="Ryaboy D."/>
            <person name="Schmutz J."/>
            <person name="Schrader J."/>
            <person name="Segerman B."/>
            <person name="Shin H."/>
            <person name="Siddiqui A."/>
            <person name="Sterky F."/>
            <person name="Terry A."/>
            <person name="Tsai C.J."/>
            <person name="Uberbacher E."/>
            <person name="Unneberg P."/>
            <person name="Vahala J."/>
            <person name="Wall K."/>
            <person name="Wessler S."/>
            <person name="Yang G."/>
            <person name="Yin T."/>
            <person name="Douglas C."/>
            <person name="Marra M."/>
            <person name="Sandberg G."/>
            <person name="Van de Peer Y."/>
            <person name="Rokhsar D."/>
        </authorList>
    </citation>
    <scope>NUCLEOTIDE SEQUENCE [LARGE SCALE GENOMIC DNA]</scope>
    <source>
        <strain evidence="2">cv. Nisqually</strain>
    </source>
</reference>
<sequence>MTGVAGVLGVALLCAIHGATVENTLFEDDDGANTLCAFNPTQAEETYSMVTANHFWS</sequence>
<accession>A0ACC0RJP3</accession>